<protein>
    <submittedName>
        <fullName evidence="1">Uncharacterized protein</fullName>
    </submittedName>
</protein>
<dbReference type="AlphaFoldDB" id="A0A510IGY0"/>
<proteinExistence type="predicted"/>
<accession>A0A510IGY0</accession>
<keyword evidence="1" id="KW-0614">Plasmid</keyword>
<evidence type="ECO:0000313" key="2">
    <source>
        <dbReference type="Proteomes" id="UP000315115"/>
    </source>
</evidence>
<dbReference type="RefSeq" id="WP_143694335.1">
    <property type="nucleotide sequence ID" value="NZ_AP019800.1"/>
</dbReference>
<sequence length="283" mass="31751">MHISKEAEQYILQCQLMAFDEEASESENTQGTVLAKSKSEARKLVEQGKTVIIDGIAMSKVEGRTYIGSPEAIHQRLRLGRNDVEMMSGAMRVMQQYIDHGSLDRMLSLLQKDAESSFDDFKEAIKPHSNIDETQYLIAKDLNEIEERAKDYPLIQAKQAATMFGELGAANPSRLVGKLKKEHKIIGFYFGNSRNIQIPAFQFDPTNLGVYPPVEKLCRMLDGLNDWGVYKWLTTFDEDLECTPAQALSQPELEGDLLYLAGLFKSESTLATLNFVAEGQGNE</sequence>
<dbReference type="EMBL" id="AP019800">
    <property type="protein sequence ID" value="BBL92378.1"/>
    <property type="molecule type" value="Genomic_DNA"/>
</dbReference>
<dbReference type="Proteomes" id="UP000315115">
    <property type="component" value="Plasmid pAM7"/>
</dbReference>
<geneLocation type="plasmid" evidence="2">
    <name>pam7 dna</name>
</geneLocation>
<organism evidence="1 2">
    <name type="scientific">Vibrio rotiferianus</name>
    <dbReference type="NCBI Taxonomy" id="190895"/>
    <lineage>
        <taxon>Bacteria</taxon>
        <taxon>Pseudomonadati</taxon>
        <taxon>Pseudomonadota</taxon>
        <taxon>Gammaproteobacteria</taxon>
        <taxon>Vibrionales</taxon>
        <taxon>Vibrionaceae</taxon>
        <taxon>Vibrio</taxon>
    </lineage>
</organism>
<gene>
    <name evidence="1" type="ORF">VroAM7_50310</name>
</gene>
<evidence type="ECO:0000313" key="1">
    <source>
        <dbReference type="EMBL" id="BBL92378.1"/>
    </source>
</evidence>
<reference evidence="2" key="1">
    <citation type="submission" date="2019-07" db="EMBL/GenBank/DDBJ databases">
        <title>Complete Genome Sequences of Vibrion rotiferianus strain AM7.</title>
        <authorList>
            <person name="Miyazaki K."/>
            <person name="Wiseschart A."/>
            <person name="Pootanakit K."/>
            <person name="Ishimori K."/>
            <person name="Kitahara K."/>
        </authorList>
    </citation>
    <scope>NUCLEOTIDE SEQUENCE [LARGE SCALE GENOMIC DNA]</scope>
    <source>
        <strain evidence="2">AM7</strain>
        <plasmid evidence="2">pam7 dna</plasmid>
    </source>
</reference>
<name>A0A510IGY0_9VIBR</name>